<evidence type="ECO:0000256" key="1">
    <source>
        <dbReference type="SAM" id="Phobius"/>
    </source>
</evidence>
<accession>A0A6C0LZE3</accession>
<feature type="transmembrane region" description="Helical" evidence="1">
    <location>
        <begin position="42"/>
        <end position="63"/>
    </location>
</feature>
<sequence>MSIIESYITDEQLIEGAFGCLSWGIFWIYLRNAISLIDYLEAAIAWILVWLVRKFGLSFYLTFKKKYHIRDTNFRILPYPSISQIKGLK</sequence>
<name>A0A6C0LZE3_9ZZZZ</name>
<feature type="transmembrane region" description="Helical" evidence="1">
    <location>
        <begin position="12"/>
        <end position="30"/>
    </location>
</feature>
<keyword evidence="1" id="KW-0472">Membrane</keyword>
<protein>
    <submittedName>
        <fullName evidence="2">Uncharacterized protein</fullName>
    </submittedName>
</protein>
<keyword evidence="1" id="KW-1133">Transmembrane helix</keyword>
<dbReference type="AlphaFoldDB" id="A0A6C0LZE3"/>
<reference evidence="2" key="1">
    <citation type="journal article" date="2020" name="Nature">
        <title>Giant virus diversity and host interactions through global metagenomics.</title>
        <authorList>
            <person name="Schulz F."/>
            <person name="Roux S."/>
            <person name="Paez-Espino D."/>
            <person name="Jungbluth S."/>
            <person name="Walsh D.A."/>
            <person name="Denef V.J."/>
            <person name="McMahon K.D."/>
            <person name="Konstantinidis K.T."/>
            <person name="Eloe-Fadrosh E.A."/>
            <person name="Kyrpides N.C."/>
            <person name="Woyke T."/>
        </authorList>
    </citation>
    <scope>NUCLEOTIDE SEQUENCE</scope>
    <source>
        <strain evidence="2">GVMAG-S-1017745-26</strain>
    </source>
</reference>
<keyword evidence="1" id="KW-0812">Transmembrane</keyword>
<organism evidence="2">
    <name type="scientific">viral metagenome</name>
    <dbReference type="NCBI Taxonomy" id="1070528"/>
    <lineage>
        <taxon>unclassified sequences</taxon>
        <taxon>metagenomes</taxon>
        <taxon>organismal metagenomes</taxon>
    </lineage>
</organism>
<proteinExistence type="predicted"/>
<dbReference type="EMBL" id="MN740583">
    <property type="protein sequence ID" value="QHU35121.1"/>
    <property type="molecule type" value="Genomic_DNA"/>
</dbReference>
<evidence type="ECO:0000313" key="2">
    <source>
        <dbReference type="EMBL" id="QHU35121.1"/>
    </source>
</evidence>